<accession>A0ACC2VJM6</accession>
<proteinExistence type="predicted"/>
<dbReference type="EMBL" id="JASBWR010000068">
    <property type="protein sequence ID" value="KAJ9099625.1"/>
    <property type="molecule type" value="Genomic_DNA"/>
</dbReference>
<comment type="caution">
    <text evidence="1">The sequence shown here is derived from an EMBL/GenBank/DDBJ whole genome shotgun (WGS) entry which is preliminary data.</text>
</comment>
<protein>
    <submittedName>
        <fullName evidence="1">Uncharacterized protein</fullName>
    </submittedName>
</protein>
<evidence type="ECO:0000313" key="2">
    <source>
        <dbReference type="Proteomes" id="UP001241377"/>
    </source>
</evidence>
<reference evidence="1" key="1">
    <citation type="submission" date="2023-04" db="EMBL/GenBank/DDBJ databases">
        <title>Draft Genome sequencing of Naganishia species isolated from polar environments using Oxford Nanopore Technology.</title>
        <authorList>
            <person name="Leo P."/>
            <person name="Venkateswaran K."/>
        </authorList>
    </citation>
    <scope>NUCLEOTIDE SEQUENCE</scope>
    <source>
        <strain evidence="1">MNA-CCFEE 5261</strain>
    </source>
</reference>
<dbReference type="Proteomes" id="UP001241377">
    <property type="component" value="Unassembled WGS sequence"/>
</dbReference>
<organism evidence="1 2">
    <name type="scientific">Naganishia cerealis</name>
    <dbReference type="NCBI Taxonomy" id="610337"/>
    <lineage>
        <taxon>Eukaryota</taxon>
        <taxon>Fungi</taxon>
        <taxon>Dikarya</taxon>
        <taxon>Basidiomycota</taxon>
        <taxon>Agaricomycotina</taxon>
        <taxon>Tremellomycetes</taxon>
        <taxon>Filobasidiales</taxon>
        <taxon>Filobasidiaceae</taxon>
        <taxon>Naganishia</taxon>
    </lineage>
</organism>
<keyword evidence="2" id="KW-1185">Reference proteome</keyword>
<gene>
    <name evidence="1" type="ORF">QFC19_005863</name>
</gene>
<evidence type="ECO:0000313" key="1">
    <source>
        <dbReference type="EMBL" id="KAJ9099625.1"/>
    </source>
</evidence>
<name>A0ACC2VJM6_9TREE</name>
<sequence length="577" mass="66021">MAKNSAKAGKKASSPKVATKASPKASPKPSPKASHKRKKKTTSPTNKNSIYHDTPIYDMLHEFEKAPHQWAARYILVLTAIILRAAVGLGSFLGQGQGPINGDFEAQRHWMELTIHLPISKWYFYDLQYWGLDYPPLTAFHLYVFGKLGSFIDPQWFALDTSRGIEDAGIKTFMRISSLLSELVLYIPALFGVISLIGKQLRVSRMDQIIITCIILCQPSLVLIDHGHFQYNSVMLGSFLFSILDLLKENYILSAVWFVVCIFFKQMGLYYAPFIFAFMLASGFTNYYDIPNPLIWKVARSFNLKQILSIGFAVALTILVILLPFLFVPEKDHWPIIQQIFIRVFPFQRGLFEDKVANFWCVSNLLVKYKSIFSVPELTRLSLAVTLVSLLPPCAIIFFKRIFKESYSKKASPRPHAVPVLLGFAATAWSFYLFSFQVHEKTVLVPLLPTTLLYLVNDLDWFAIVSWVNNAAIFSMWPLLKKDGLVLQYTVHVLLSNWLLGGFTFDIRKNLLIPKRNKLWQLIIGLSYASMTAFHVIDNFLIPPEKYPDLWVILNSTIAFGIFSITWIWLLYNLYIH</sequence>